<evidence type="ECO:0000313" key="2">
    <source>
        <dbReference type="EMBL" id="VED64290.1"/>
    </source>
</evidence>
<dbReference type="EMBL" id="LR134265">
    <property type="protein sequence ID" value="VED64290.1"/>
    <property type="molecule type" value="Genomic_DNA"/>
</dbReference>
<dbReference type="Proteomes" id="UP000268870">
    <property type="component" value="Chromosome"/>
</dbReference>
<dbReference type="AlphaFoldDB" id="A0AB38VIC7"/>
<keyword evidence="1" id="KW-1133">Transmembrane helix</keyword>
<accession>A0AB38VIC7</accession>
<reference evidence="2 3" key="1">
    <citation type="submission" date="2018-12" db="EMBL/GenBank/DDBJ databases">
        <authorList>
            <consortium name="Pathogen Informatics"/>
        </authorList>
    </citation>
    <scope>NUCLEOTIDE SEQUENCE [LARGE SCALE GENOMIC DNA]</scope>
    <source>
        <strain evidence="2 3">NCTC8184</strain>
    </source>
</reference>
<evidence type="ECO:0000313" key="3">
    <source>
        <dbReference type="Proteomes" id="UP000268870"/>
    </source>
</evidence>
<protein>
    <submittedName>
        <fullName evidence="2">Uncharacterized protein</fullName>
    </submittedName>
</protein>
<gene>
    <name evidence="2" type="ORF">NCTC8184_00259</name>
</gene>
<name>A0AB38VIC7_STRAG</name>
<evidence type="ECO:0000256" key="1">
    <source>
        <dbReference type="SAM" id="Phobius"/>
    </source>
</evidence>
<keyword evidence="1" id="KW-0812">Transmembrane</keyword>
<proteinExistence type="predicted"/>
<keyword evidence="1" id="KW-0472">Membrane</keyword>
<feature type="transmembrane region" description="Helical" evidence="1">
    <location>
        <begin position="72"/>
        <end position="93"/>
    </location>
</feature>
<organism evidence="2 3">
    <name type="scientific">Streptococcus agalactiae</name>
    <dbReference type="NCBI Taxonomy" id="1311"/>
    <lineage>
        <taxon>Bacteria</taxon>
        <taxon>Bacillati</taxon>
        <taxon>Bacillota</taxon>
        <taxon>Bacilli</taxon>
        <taxon>Lactobacillales</taxon>
        <taxon>Streptococcaceae</taxon>
        <taxon>Streptococcus</taxon>
    </lineage>
</organism>
<sequence>MGIKSYRWVELVAKLNFRYYLVSISGRYYIIDYANPSDIKDYFIGIFPERVEKYQIYDVNTDYKNFLVNKKVAFIFKNFYNFIFILFSSYLNFSQKYKYCILNKIAFNIRTFLSFYFIEHI</sequence>